<dbReference type="GO" id="GO:0016787">
    <property type="term" value="F:hydrolase activity"/>
    <property type="evidence" value="ECO:0007669"/>
    <property type="project" value="UniProtKB-KW"/>
</dbReference>
<evidence type="ECO:0000313" key="1">
    <source>
        <dbReference type="EMBL" id="STT03650.1"/>
    </source>
</evidence>
<gene>
    <name evidence="1" type="ORF">NCTC13443_04016</name>
</gene>
<evidence type="ECO:0000313" key="2">
    <source>
        <dbReference type="Proteomes" id="UP000255518"/>
    </source>
</evidence>
<protein>
    <submittedName>
        <fullName evidence="1">Putative epoxide hydrolase protein</fullName>
    </submittedName>
</protein>
<proteinExistence type="predicted"/>
<dbReference type="SUPFAM" id="SSF53474">
    <property type="entry name" value="alpha/beta-Hydrolases"/>
    <property type="match status" value="1"/>
</dbReference>
<accession>A0A377V252</accession>
<dbReference type="Proteomes" id="UP000255518">
    <property type="component" value="Unassembled WGS sequence"/>
</dbReference>
<dbReference type="InterPro" id="IPR029058">
    <property type="entry name" value="AB_hydrolase_fold"/>
</dbReference>
<dbReference type="EMBL" id="UGKT01000001">
    <property type="protein sequence ID" value="STT03650.1"/>
    <property type="molecule type" value="Genomic_DNA"/>
</dbReference>
<organism evidence="1 2">
    <name type="scientific">Klebsiella pneumoniae</name>
    <dbReference type="NCBI Taxonomy" id="573"/>
    <lineage>
        <taxon>Bacteria</taxon>
        <taxon>Pseudomonadati</taxon>
        <taxon>Pseudomonadota</taxon>
        <taxon>Gammaproteobacteria</taxon>
        <taxon>Enterobacterales</taxon>
        <taxon>Enterobacteriaceae</taxon>
        <taxon>Klebsiella/Raoultella group</taxon>
        <taxon>Klebsiella</taxon>
        <taxon>Klebsiella pneumoniae complex</taxon>
    </lineage>
</organism>
<name>A0A377V252_KLEPN</name>
<reference evidence="1 2" key="1">
    <citation type="submission" date="2018-06" db="EMBL/GenBank/DDBJ databases">
        <authorList>
            <consortium name="Pathogen Informatics"/>
            <person name="Doyle S."/>
        </authorList>
    </citation>
    <scope>NUCLEOTIDE SEQUENCE [LARGE SCALE GENOMIC DNA]</scope>
    <source>
        <strain evidence="1 2">NCTC13443</strain>
    </source>
</reference>
<dbReference type="AlphaFoldDB" id="A0A377V252"/>
<sequence>MWRITISNYRWRLGLEKGEAKYAGYEQRLAALPPITVPTITLEGANNGAPHPAPASYRAKFTGKYEHRDLPGAVGHNPPQEDPTAFVQAVVDADRL</sequence>
<keyword evidence="1" id="KW-0378">Hydrolase</keyword>
<dbReference type="Gene3D" id="3.40.50.1820">
    <property type="entry name" value="alpha/beta hydrolase"/>
    <property type="match status" value="1"/>
</dbReference>